<dbReference type="Pfam" id="PF13671">
    <property type="entry name" value="AAA_33"/>
    <property type="match status" value="1"/>
</dbReference>
<dbReference type="PANTHER" id="PTHR37807">
    <property type="entry name" value="OS07G0160300 PROTEIN"/>
    <property type="match status" value="1"/>
</dbReference>
<accession>A0A4R6MBJ2</accession>
<dbReference type="SUPFAM" id="SSF52540">
    <property type="entry name" value="P-loop containing nucleoside triphosphate hydrolases"/>
    <property type="match status" value="1"/>
</dbReference>
<dbReference type="PANTHER" id="PTHR37807:SF3">
    <property type="entry name" value="OS07G0160300 PROTEIN"/>
    <property type="match status" value="1"/>
</dbReference>
<dbReference type="InterPro" id="IPR027417">
    <property type="entry name" value="P-loop_NTPase"/>
</dbReference>
<dbReference type="GO" id="GO:0016301">
    <property type="term" value="F:kinase activity"/>
    <property type="evidence" value="ECO:0007669"/>
    <property type="project" value="UniProtKB-KW"/>
</dbReference>
<proteinExistence type="predicted"/>
<organism evidence="1 2">
    <name type="scientific">Marinomonas balearica</name>
    <dbReference type="NCBI Taxonomy" id="491947"/>
    <lineage>
        <taxon>Bacteria</taxon>
        <taxon>Pseudomonadati</taxon>
        <taxon>Pseudomonadota</taxon>
        <taxon>Gammaproteobacteria</taxon>
        <taxon>Oceanospirillales</taxon>
        <taxon>Oceanospirillaceae</taxon>
        <taxon>Marinomonas</taxon>
    </lineage>
</organism>
<dbReference type="Gene3D" id="3.40.50.300">
    <property type="entry name" value="P-loop containing nucleotide triphosphate hydrolases"/>
    <property type="match status" value="1"/>
</dbReference>
<dbReference type="RefSeq" id="WP_133503189.1">
    <property type="nucleotide sequence ID" value="NZ_SNXC01000010.1"/>
</dbReference>
<dbReference type="OrthoDB" id="198115at2"/>
<keyword evidence="1" id="KW-0808">Transferase</keyword>
<comment type="caution">
    <text evidence="1">The sequence shown here is derived from an EMBL/GenBank/DDBJ whole genome shotgun (WGS) entry which is preliminary data.</text>
</comment>
<keyword evidence="1" id="KW-0418">Kinase</keyword>
<evidence type="ECO:0000313" key="2">
    <source>
        <dbReference type="Proteomes" id="UP000294656"/>
    </source>
</evidence>
<protein>
    <submittedName>
        <fullName evidence="1">Putative kinase</fullName>
    </submittedName>
</protein>
<reference evidence="1 2" key="1">
    <citation type="submission" date="2019-03" db="EMBL/GenBank/DDBJ databases">
        <title>Genomic Encyclopedia of Type Strains, Phase III (KMG-III): the genomes of soil and plant-associated and newly described type strains.</title>
        <authorList>
            <person name="Whitman W."/>
        </authorList>
    </citation>
    <scope>NUCLEOTIDE SEQUENCE [LARGE SCALE GENOMIC DNA]</scope>
    <source>
        <strain evidence="1 2">CECT 7378</strain>
    </source>
</reference>
<dbReference type="AlphaFoldDB" id="A0A4R6MBJ2"/>
<sequence length="197" mass="22132">MSHAVILIVGFPGSGKSTIARAIASSLGATYLDKDTICNSLTGLLLEQNGEAPNARDNSALYKEKIMPLEYQTLFKVANDTLSSSSCVVIDAPFISFFDDPDYIDKQRAFFRSSVVELHVVEVTASIEVTKKRLIQRGEKRDIWKLNHWNEFSQQILNQRCCWKNINTFSFDNSSPEANTVALISQIKQHILTQDTK</sequence>
<name>A0A4R6MBJ2_9GAMM</name>
<dbReference type="Proteomes" id="UP000294656">
    <property type="component" value="Unassembled WGS sequence"/>
</dbReference>
<keyword evidence="2" id="KW-1185">Reference proteome</keyword>
<evidence type="ECO:0000313" key="1">
    <source>
        <dbReference type="EMBL" id="TDO98977.1"/>
    </source>
</evidence>
<dbReference type="EMBL" id="SNXC01000010">
    <property type="protein sequence ID" value="TDO98977.1"/>
    <property type="molecule type" value="Genomic_DNA"/>
</dbReference>
<gene>
    <name evidence="1" type="ORF">DFP79_1401</name>
</gene>